<dbReference type="Pfam" id="PF01821">
    <property type="entry name" value="ANATO"/>
    <property type="match status" value="1"/>
</dbReference>
<dbReference type="Proteomes" id="UP001529510">
    <property type="component" value="Unassembled WGS sequence"/>
</dbReference>
<dbReference type="Gene3D" id="1.20.91.20">
    <property type="entry name" value="Anaphylotoxins (complement system)"/>
    <property type="match status" value="1"/>
</dbReference>
<feature type="non-terminal residue" evidence="5">
    <location>
        <position position="1"/>
    </location>
</feature>
<dbReference type="InterPro" id="IPR018081">
    <property type="entry name" value="Anaphylatoxin_comp_syst"/>
</dbReference>
<dbReference type="Gene3D" id="2.20.130.20">
    <property type="match status" value="1"/>
</dbReference>
<evidence type="ECO:0000259" key="4">
    <source>
        <dbReference type="PROSITE" id="PS01178"/>
    </source>
</evidence>
<evidence type="ECO:0000256" key="1">
    <source>
        <dbReference type="ARBA" id="ARBA00004613"/>
    </source>
</evidence>
<proteinExistence type="predicted"/>
<dbReference type="CDD" id="cd00017">
    <property type="entry name" value="ANATO"/>
    <property type="match status" value="1"/>
</dbReference>
<feature type="domain" description="Anaphylatoxin-like" evidence="4">
    <location>
        <begin position="11"/>
        <end position="46"/>
    </location>
</feature>
<sequence length="139" mass="15822">KAYSDKLEQRCCVDGMREIPMPYSCYRRSLYITEDWSCVLAFLRCCAEYRGEELGVVTRPTTTTTKGARMFRAAGVVRVKGVLWAIVVLKVGTPTLNLKVEDLGEDDLADLEDIYVRTKFFESWLWTDIILPSVPKTDG</sequence>
<organism evidence="5 6">
    <name type="scientific">Cirrhinus mrigala</name>
    <name type="common">Mrigala</name>
    <dbReference type="NCBI Taxonomy" id="683832"/>
    <lineage>
        <taxon>Eukaryota</taxon>
        <taxon>Metazoa</taxon>
        <taxon>Chordata</taxon>
        <taxon>Craniata</taxon>
        <taxon>Vertebrata</taxon>
        <taxon>Euteleostomi</taxon>
        <taxon>Actinopterygii</taxon>
        <taxon>Neopterygii</taxon>
        <taxon>Teleostei</taxon>
        <taxon>Ostariophysi</taxon>
        <taxon>Cypriniformes</taxon>
        <taxon>Cyprinidae</taxon>
        <taxon>Labeoninae</taxon>
        <taxon>Labeonini</taxon>
        <taxon>Cirrhinus</taxon>
    </lineage>
</organism>
<gene>
    <name evidence="5" type="ORF">M9458_043661</name>
</gene>
<name>A0ABD0NG94_CIRMR</name>
<dbReference type="AlphaFoldDB" id="A0ABD0NG94"/>
<dbReference type="EMBL" id="JAMKFB020000022">
    <property type="protein sequence ID" value="KAL0159936.1"/>
    <property type="molecule type" value="Genomic_DNA"/>
</dbReference>
<comment type="subcellular location">
    <subcellularLocation>
        <location evidence="1">Secreted</location>
    </subcellularLocation>
</comment>
<dbReference type="GO" id="GO:0005576">
    <property type="term" value="C:extracellular region"/>
    <property type="evidence" value="ECO:0007669"/>
    <property type="project" value="UniProtKB-SubCell"/>
</dbReference>
<accession>A0ABD0NG94</accession>
<evidence type="ECO:0000256" key="3">
    <source>
        <dbReference type="ARBA" id="ARBA00023157"/>
    </source>
</evidence>
<evidence type="ECO:0000256" key="2">
    <source>
        <dbReference type="ARBA" id="ARBA00022525"/>
    </source>
</evidence>
<evidence type="ECO:0000313" key="6">
    <source>
        <dbReference type="Proteomes" id="UP001529510"/>
    </source>
</evidence>
<protein>
    <recommendedName>
        <fullName evidence="4">Anaphylatoxin-like domain-containing protein</fullName>
    </recommendedName>
</protein>
<evidence type="ECO:0000313" key="5">
    <source>
        <dbReference type="EMBL" id="KAL0159936.1"/>
    </source>
</evidence>
<dbReference type="SMART" id="SM00104">
    <property type="entry name" value="ANATO"/>
    <property type="match status" value="1"/>
</dbReference>
<keyword evidence="2" id="KW-0964">Secreted</keyword>
<dbReference type="InterPro" id="IPR000020">
    <property type="entry name" value="Anaphylatoxin/fibulin"/>
</dbReference>
<dbReference type="SUPFAM" id="SSF47686">
    <property type="entry name" value="Anaphylotoxins (complement system)"/>
    <property type="match status" value="1"/>
</dbReference>
<keyword evidence="3" id="KW-1015">Disulfide bond</keyword>
<dbReference type="PROSITE" id="PS01178">
    <property type="entry name" value="ANAPHYLATOXIN_2"/>
    <property type="match status" value="1"/>
</dbReference>
<comment type="caution">
    <text evidence="5">The sequence shown here is derived from an EMBL/GenBank/DDBJ whole genome shotgun (WGS) entry which is preliminary data.</text>
</comment>
<reference evidence="5 6" key="1">
    <citation type="submission" date="2024-05" db="EMBL/GenBank/DDBJ databases">
        <title>Genome sequencing and assembly of Indian major carp, Cirrhinus mrigala (Hamilton, 1822).</title>
        <authorList>
            <person name="Mohindra V."/>
            <person name="Chowdhury L.M."/>
            <person name="Lal K."/>
            <person name="Jena J.K."/>
        </authorList>
    </citation>
    <scope>NUCLEOTIDE SEQUENCE [LARGE SCALE GENOMIC DNA]</scope>
    <source>
        <strain evidence="5">CM1030</strain>
        <tissue evidence="5">Blood</tissue>
    </source>
</reference>
<keyword evidence="6" id="KW-1185">Reference proteome</keyword>